<proteinExistence type="predicted"/>
<evidence type="ECO:0000313" key="3">
    <source>
        <dbReference type="EMBL" id="KAG5989250.1"/>
    </source>
</evidence>
<feature type="domain" description="MIF4G-like type 2" evidence="2">
    <location>
        <begin position="1"/>
        <end position="223"/>
    </location>
</feature>
<evidence type="ECO:0000313" key="4">
    <source>
        <dbReference type="Proteomes" id="UP000748025"/>
    </source>
</evidence>
<dbReference type="EMBL" id="SRPW01002956">
    <property type="protein sequence ID" value="KAG5989250.1"/>
    <property type="molecule type" value="Genomic_DNA"/>
</dbReference>
<dbReference type="InterPro" id="IPR027159">
    <property type="entry name" value="CBP80"/>
</dbReference>
<dbReference type="GO" id="GO:0000184">
    <property type="term" value="P:nuclear-transcribed mRNA catabolic process, nonsense-mediated decay"/>
    <property type="evidence" value="ECO:0007669"/>
    <property type="project" value="TreeGrafter"/>
</dbReference>
<accession>A0A9P7N4M2</accession>
<dbReference type="Proteomes" id="UP000748025">
    <property type="component" value="Unassembled WGS sequence"/>
</dbReference>
<dbReference type="Gene3D" id="1.25.40.180">
    <property type="match status" value="1"/>
</dbReference>
<evidence type="ECO:0000256" key="1">
    <source>
        <dbReference type="SAM" id="MobiDB-lite"/>
    </source>
</evidence>
<organism evidence="3 4">
    <name type="scientific">Claviceps pusilla</name>
    <dbReference type="NCBI Taxonomy" id="123648"/>
    <lineage>
        <taxon>Eukaryota</taxon>
        <taxon>Fungi</taxon>
        <taxon>Dikarya</taxon>
        <taxon>Ascomycota</taxon>
        <taxon>Pezizomycotina</taxon>
        <taxon>Sordariomycetes</taxon>
        <taxon>Hypocreomycetidae</taxon>
        <taxon>Hypocreales</taxon>
        <taxon>Clavicipitaceae</taxon>
        <taxon>Claviceps</taxon>
    </lineage>
</organism>
<evidence type="ECO:0000259" key="2">
    <source>
        <dbReference type="Pfam" id="PF09090"/>
    </source>
</evidence>
<gene>
    <name evidence="3" type="ORF">E4U43_004534</name>
</gene>
<sequence length="265" mass="29047">RKAPDEEFQPIMDSIHARAAEQALDPIVTSTDVFMTAVCWVGSKSLSHVLACIDRTKTRLMDAGSSSPAARAQIISSVMNYWSAHPGIALSIIEKLLNYSILTPLSIVDWTLGATIPINGAQGGAALGQSHMFELITNTATKVSARVRQLLTSPDADQETRDKEIAFMRDLFRAINDALASWASGSKDQLMEDGDGSSDREAMIRRWGQRWQRVFQRLAAIEETFVVEAKTGRWAVLPKAEDVDSEQAKQAKDNAVALSDPAMQD</sequence>
<feature type="compositionally biased region" description="Basic and acidic residues" evidence="1">
    <location>
        <begin position="241"/>
        <end position="252"/>
    </location>
</feature>
<dbReference type="AlphaFoldDB" id="A0A9P7N4M2"/>
<dbReference type="GO" id="GO:0005846">
    <property type="term" value="C:nuclear cap binding complex"/>
    <property type="evidence" value="ECO:0007669"/>
    <property type="project" value="InterPro"/>
</dbReference>
<dbReference type="GO" id="GO:0003729">
    <property type="term" value="F:mRNA binding"/>
    <property type="evidence" value="ECO:0007669"/>
    <property type="project" value="TreeGrafter"/>
</dbReference>
<feature type="region of interest" description="Disordered" evidence="1">
    <location>
        <begin position="241"/>
        <end position="265"/>
    </location>
</feature>
<comment type="caution">
    <text evidence="3">The sequence shown here is derived from an EMBL/GenBank/DDBJ whole genome shotgun (WGS) entry which is preliminary data.</text>
</comment>
<feature type="non-terminal residue" evidence="3">
    <location>
        <position position="1"/>
    </location>
</feature>
<dbReference type="PANTHER" id="PTHR12412">
    <property type="entry name" value="CAP BINDING PROTEIN"/>
    <property type="match status" value="1"/>
</dbReference>
<dbReference type="PANTHER" id="PTHR12412:SF2">
    <property type="entry name" value="NUCLEAR CAP-BINDING PROTEIN SUBUNIT 1"/>
    <property type="match status" value="1"/>
</dbReference>
<keyword evidence="4" id="KW-1185">Reference proteome</keyword>
<dbReference type="Pfam" id="PF09090">
    <property type="entry name" value="MIF4G_like_2"/>
    <property type="match status" value="1"/>
</dbReference>
<reference evidence="3" key="1">
    <citation type="journal article" date="2020" name="bioRxiv">
        <title>Whole genome comparisons of ergot fungi reveals the divergence and evolution of species within the genus Claviceps are the result of varying mechanisms driving genome evolution and host range expansion.</title>
        <authorList>
            <person name="Wyka S.A."/>
            <person name="Mondo S.J."/>
            <person name="Liu M."/>
            <person name="Dettman J."/>
            <person name="Nalam V."/>
            <person name="Broders K.D."/>
        </authorList>
    </citation>
    <scope>NUCLEOTIDE SEQUENCE</scope>
    <source>
        <strain evidence="3">CCC 602</strain>
    </source>
</reference>
<name>A0A9P7N4M2_9HYPO</name>
<dbReference type="InterPro" id="IPR016024">
    <property type="entry name" value="ARM-type_fold"/>
</dbReference>
<protein>
    <recommendedName>
        <fullName evidence="2">MIF4G-like type 2 domain-containing protein</fullName>
    </recommendedName>
</protein>
<dbReference type="SUPFAM" id="SSF48371">
    <property type="entry name" value="ARM repeat"/>
    <property type="match status" value="1"/>
</dbReference>
<dbReference type="GO" id="GO:0006406">
    <property type="term" value="P:mRNA export from nucleus"/>
    <property type="evidence" value="ECO:0007669"/>
    <property type="project" value="InterPro"/>
</dbReference>
<dbReference type="GO" id="GO:0000339">
    <property type="term" value="F:RNA cap binding"/>
    <property type="evidence" value="ECO:0007669"/>
    <property type="project" value="InterPro"/>
</dbReference>
<dbReference type="InterPro" id="IPR015174">
    <property type="entry name" value="MIF4G-like_typ-2"/>
</dbReference>
<dbReference type="GO" id="GO:0005634">
    <property type="term" value="C:nucleus"/>
    <property type="evidence" value="ECO:0007669"/>
    <property type="project" value="TreeGrafter"/>
</dbReference>
<dbReference type="OrthoDB" id="10252707at2759"/>